<organism evidence="1 2">
    <name type="scientific">Pseudarthrobacter enclensis</name>
    <dbReference type="NCBI Taxonomy" id="993070"/>
    <lineage>
        <taxon>Bacteria</taxon>
        <taxon>Bacillati</taxon>
        <taxon>Actinomycetota</taxon>
        <taxon>Actinomycetes</taxon>
        <taxon>Micrococcales</taxon>
        <taxon>Micrococcaceae</taxon>
        <taxon>Pseudarthrobacter</taxon>
    </lineage>
</organism>
<dbReference type="STRING" id="993070.AS031_12890"/>
<name>A0A0V8ILE7_9MICC</name>
<accession>A0A0V8ILE7</accession>
<evidence type="ECO:0000313" key="1">
    <source>
        <dbReference type="EMBL" id="KSU75457.1"/>
    </source>
</evidence>
<gene>
    <name evidence="1" type="ORF">AS031_12890</name>
</gene>
<dbReference type="AlphaFoldDB" id="A0A0V8ILE7"/>
<sequence>MVLNTPASPPLRGSRPRRRLSVTVLCAGLAVLVVGCSGVSGSVASAVKDSSSAVATARLALRQDMEGKLTRAATATTLDDALREVDTGRSTVQKLSPATREDRDTQRQALEALDACAAAFATARAAVSADDVGSAPTTADGDRALAAAQDALNQLGDKAGGT</sequence>
<protein>
    <submittedName>
        <fullName evidence="1">Uncharacterized protein</fullName>
    </submittedName>
</protein>
<dbReference type="RefSeq" id="WP_058268568.1">
    <property type="nucleotide sequence ID" value="NZ_FMAZ01000005.1"/>
</dbReference>
<keyword evidence="2" id="KW-1185">Reference proteome</keyword>
<evidence type="ECO:0000313" key="2">
    <source>
        <dbReference type="Proteomes" id="UP000053199"/>
    </source>
</evidence>
<reference evidence="1 2" key="1">
    <citation type="journal article" date="2014" name="Arch. Microbiol.">
        <title>Arthrobacter enclensis sp. nov., isolated from sediment sample.</title>
        <authorList>
            <person name="Dastager S.G."/>
            <person name="Liu Q."/>
            <person name="Tang S.K."/>
            <person name="Krishnamurthi S."/>
            <person name="Lee J.C."/>
            <person name="Li W.J."/>
        </authorList>
    </citation>
    <scope>NUCLEOTIDE SEQUENCE [LARGE SCALE GENOMIC DNA]</scope>
    <source>
        <strain evidence="1 2">NIO-1008</strain>
    </source>
</reference>
<dbReference type="Proteomes" id="UP000053199">
    <property type="component" value="Unassembled WGS sequence"/>
</dbReference>
<comment type="caution">
    <text evidence="1">The sequence shown here is derived from an EMBL/GenBank/DDBJ whole genome shotgun (WGS) entry which is preliminary data.</text>
</comment>
<dbReference type="EMBL" id="LNQM01000005">
    <property type="protein sequence ID" value="KSU75457.1"/>
    <property type="molecule type" value="Genomic_DNA"/>
</dbReference>
<proteinExistence type="predicted"/>